<evidence type="ECO:0000256" key="1">
    <source>
        <dbReference type="SAM" id="MobiDB-lite"/>
    </source>
</evidence>
<protein>
    <submittedName>
        <fullName evidence="2">Uncharacterized protein</fullName>
    </submittedName>
</protein>
<dbReference type="InParanoid" id="E2C2C7"/>
<dbReference type="AlphaFoldDB" id="E2C2C7"/>
<evidence type="ECO:0000313" key="3">
    <source>
        <dbReference type="Proteomes" id="UP000008237"/>
    </source>
</evidence>
<reference evidence="2 3" key="1">
    <citation type="journal article" date="2010" name="Science">
        <title>Genomic comparison of the ants Camponotus floridanus and Harpegnathos saltator.</title>
        <authorList>
            <person name="Bonasio R."/>
            <person name="Zhang G."/>
            <person name="Ye C."/>
            <person name="Mutti N.S."/>
            <person name="Fang X."/>
            <person name="Qin N."/>
            <person name="Donahue G."/>
            <person name="Yang P."/>
            <person name="Li Q."/>
            <person name="Li C."/>
            <person name="Zhang P."/>
            <person name="Huang Z."/>
            <person name="Berger S.L."/>
            <person name="Reinberg D."/>
            <person name="Wang J."/>
            <person name="Liebig J."/>
        </authorList>
    </citation>
    <scope>NUCLEOTIDE SEQUENCE [LARGE SCALE GENOMIC DNA]</scope>
    <source>
        <strain evidence="2 3">R22 G/1</strain>
    </source>
</reference>
<accession>E2C2C7</accession>
<name>E2C2C7_HARSA</name>
<proteinExistence type="predicted"/>
<evidence type="ECO:0000313" key="2">
    <source>
        <dbReference type="EMBL" id="EFN77877.1"/>
    </source>
</evidence>
<keyword evidence="3" id="KW-1185">Reference proteome</keyword>
<feature type="region of interest" description="Disordered" evidence="1">
    <location>
        <begin position="147"/>
        <end position="168"/>
    </location>
</feature>
<sequence>MESAKVGSDDTNYLDKKNLIFIDSNSKNQKVSNKEISIASTKHNYNLSPVNFREEANHKVKQKYSLNKESLTIADGGKKFSTNRLFENVKTNEEVLHTSKIPLSSSNNKMIEEKQDQHNARTKSNTDSTLAVKLKSTAIIRPKKVPTDCVTKNSSPEISKENKSLKQQHTIPKITQDAFLPRGTVKLVRLNGAHISAWKNTLNNDNSKQNGCNNRDKNVKQTLDIDDTLEHTNTLKEKGDHVSSTIIKSINASQISGYISTQKSNTQEDNNVLTDDGLYNKVLSRRRQSFSITTQEDTYENININNINTEAAINTKHNVQDKIQCRKRTAEKNSEDVNTCVKRFKLKRNFQQSNVKPYIEQSNQQQLNDSSSTDASMSKEAECYITDLRKILNRKRNEKTWKLKAAIDDKTIDNTASIEISNEDDTIAVANVVTARNEKTCEKLSSKDKLTFSKDICEKQNNSQVSSIKNSASNLSNNLYNVPDEACHSQVDINIYEDINMRKECTNDLNNNDDCNNEEDYDCISLYAETFDVSQ</sequence>
<organism evidence="3">
    <name type="scientific">Harpegnathos saltator</name>
    <name type="common">Jerdon's jumping ant</name>
    <dbReference type="NCBI Taxonomy" id="610380"/>
    <lineage>
        <taxon>Eukaryota</taxon>
        <taxon>Metazoa</taxon>
        <taxon>Ecdysozoa</taxon>
        <taxon>Arthropoda</taxon>
        <taxon>Hexapoda</taxon>
        <taxon>Insecta</taxon>
        <taxon>Pterygota</taxon>
        <taxon>Neoptera</taxon>
        <taxon>Endopterygota</taxon>
        <taxon>Hymenoptera</taxon>
        <taxon>Apocrita</taxon>
        <taxon>Aculeata</taxon>
        <taxon>Formicoidea</taxon>
        <taxon>Formicidae</taxon>
        <taxon>Ponerinae</taxon>
        <taxon>Ponerini</taxon>
        <taxon>Harpegnathos</taxon>
    </lineage>
</organism>
<dbReference type="Proteomes" id="UP000008237">
    <property type="component" value="Unassembled WGS sequence"/>
</dbReference>
<dbReference type="EMBL" id="GL452124">
    <property type="protein sequence ID" value="EFN77877.1"/>
    <property type="molecule type" value="Genomic_DNA"/>
</dbReference>
<dbReference type="OMA" id="GAHISAW"/>
<gene>
    <name evidence="2" type="ORF">EAI_00558</name>
</gene>
<dbReference type="OrthoDB" id="7689910at2759"/>